<name>A0A2G5TEM2_9PELO</name>
<keyword evidence="1" id="KW-0812">Transmembrane</keyword>
<feature type="transmembrane region" description="Helical" evidence="1">
    <location>
        <begin position="252"/>
        <end position="276"/>
    </location>
</feature>
<proteinExistence type="predicted"/>
<keyword evidence="1" id="KW-1133">Transmembrane helix</keyword>
<reference evidence="3" key="1">
    <citation type="submission" date="2017-10" db="EMBL/GenBank/DDBJ databases">
        <title>Rapid genome shrinkage in a self-fertile nematode reveals novel sperm competition proteins.</title>
        <authorList>
            <person name="Yin D."/>
            <person name="Schwarz E.M."/>
            <person name="Thomas C.G."/>
            <person name="Felde R.L."/>
            <person name="Korf I.F."/>
            <person name="Cutter A.D."/>
            <person name="Schartner C.M."/>
            <person name="Ralston E.J."/>
            <person name="Meyer B.J."/>
            <person name="Haag E.S."/>
        </authorList>
    </citation>
    <scope>NUCLEOTIDE SEQUENCE [LARGE SCALE GENOMIC DNA]</scope>
    <source>
        <strain evidence="3">JU1422</strain>
    </source>
</reference>
<feature type="transmembrane region" description="Helical" evidence="1">
    <location>
        <begin position="138"/>
        <end position="161"/>
    </location>
</feature>
<evidence type="ECO:0000313" key="3">
    <source>
        <dbReference type="Proteomes" id="UP000230233"/>
    </source>
</evidence>
<comment type="caution">
    <text evidence="2">The sequence shown here is derived from an EMBL/GenBank/DDBJ whole genome shotgun (WGS) entry which is preliminary data.</text>
</comment>
<dbReference type="InterPro" id="IPR019428">
    <property type="entry name" value="7TM_GPCR_serpentine_rcpt_Str"/>
</dbReference>
<dbReference type="Pfam" id="PF10326">
    <property type="entry name" value="7TM_GPCR_Str"/>
    <property type="match status" value="1"/>
</dbReference>
<keyword evidence="3" id="KW-1185">Reference proteome</keyword>
<protein>
    <recommendedName>
        <fullName evidence="4">Seven TM Receptor</fullName>
    </recommendedName>
</protein>
<feature type="transmembrane region" description="Helical" evidence="1">
    <location>
        <begin position="210"/>
        <end position="232"/>
    </location>
</feature>
<dbReference type="PANTHER" id="PTHR46000">
    <property type="entry name" value="SEVEN TM RECEPTOR-RELATED"/>
    <property type="match status" value="1"/>
</dbReference>
<dbReference type="AlphaFoldDB" id="A0A2G5TEM2"/>
<sequence length="327" mass="38259">MFFKDSSSYVHYAEIAKNISEFGFLFTSILCFILIYLTTFEVTRNFGSYKYLLLIFPVFGIVFATVEMIVNPNAYSHNAGYIFYTTSRPFHLSQNATAWMLVFYSGVYSCTISNLAVQFLYRYWAVFDEKRLWIFKGWRFLICFLYSTLFGFQWGLGAYYLDQVDDYAKSYFELKIMQKFSVDFSDISGFILVAYDANGSTRWRNVCCTINMTFIMVFQYCIILYCAVRMYFEMESKVQILSPSLRNLHRQFFKTLVLQVVTPTVTLFVPVTVLIYLPLFDLQLDLPFGIFTSTLSIYPGMDAIIVMYVVHDYRLAMKSMVQKFTAS</sequence>
<feature type="transmembrane region" description="Helical" evidence="1">
    <location>
        <begin position="22"/>
        <end position="39"/>
    </location>
</feature>
<dbReference type="SUPFAM" id="SSF81321">
    <property type="entry name" value="Family A G protein-coupled receptor-like"/>
    <property type="match status" value="1"/>
</dbReference>
<feature type="transmembrane region" description="Helical" evidence="1">
    <location>
        <begin position="51"/>
        <end position="70"/>
    </location>
</feature>
<dbReference type="PANTHER" id="PTHR46000:SF11">
    <property type="entry name" value="SEVEN TM RECEPTOR"/>
    <property type="match status" value="1"/>
</dbReference>
<accession>A0A2G5TEM2</accession>
<feature type="transmembrane region" description="Helical" evidence="1">
    <location>
        <begin position="288"/>
        <end position="310"/>
    </location>
</feature>
<dbReference type="OrthoDB" id="5819992at2759"/>
<evidence type="ECO:0000256" key="1">
    <source>
        <dbReference type="SAM" id="Phobius"/>
    </source>
</evidence>
<evidence type="ECO:0008006" key="4">
    <source>
        <dbReference type="Google" id="ProtNLM"/>
    </source>
</evidence>
<dbReference type="Proteomes" id="UP000230233">
    <property type="component" value="Chromosome V"/>
</dbReference>
<keyword evidence="1" id="KW-0472">Membrane</keyword>
<gene>
    <name evidence="2" type="primary">Cnig_chr_V.g18417</name>
    <name evidence="2" type="ORF">B9Z55_018417</name>
</gene>
<organism evidence="2 3">
    <name type="scientific">Caenorhabditis nigoni</name>
    <dbReference type="NCBI Taxonomy" id="1611254"/>
    <lineage>
        <taxon>Eukaryota</taxon>
        <taxon>Metazoa</taxon>
        <taxon>Ecdysozoa</taxon>
        <taxon>Nematoda</taxon>
        <taxon>Chromadorea</taxon>
        <taxon>Rhabditida</taxon>
        <taxon>Rhabditina</taxon>
        <taxon>Rhabditomorpha</taxon>
        <taxon>Rhabditoidea</taxon>
        <taxon>Rhabditidae</taxon>
        <taxon>Peloderinae</taxon>
        <taxon>Caenorhabditis</taxon>
    </lineage>
</organism>
<evidence type="ECO:0000313" key="2">
    <source>
        <dbReference type="EMBL" id="PIC25521.1"/>
    </source>
</evidence>
<feature type="transmembrane region" description="Helical" evidence="1">
    <location>
        <begin position="96"/>
        <end position="117"/>
    </location>
</feature>
<dbReference type="EMBL" id="PDUG01000005">
    <property type="protein sequence ID" value="PIC25521.1"/>
    <property type="molecule type" value="Genomic_DNA"/>
</dbReference>